<accession>A0A6A4TSM9</accession>
<feature type="compositionally biased region" description="Low complexity" evidence="1">
    <location>
        <begin position="7"/>
        <end position="17"/>
    </location>
</feature>
<reference evidence="2 3" key="1">
    <citation type="submission" date="2019-06" db="EMBL/GenBank/DDBJ databases">
        <title>Draft genomes of female and male turbot (Scophthalmus maximus).</title>
        <authorList>
            <person name="Xu H."/>
            <person name="Xu X.-W."/>
            <person name="Shao C."/>
            <person name="Chen S."/>
        </authorList>
    </citation>
    <scope>NUCLEOTIDE SEQUENCE [LARGE SCALE GENOMIC DNA]</scope>
    <source>
        <strain evidence="2">Ysfricsl-2016a</strain>
        <tissue evidence="2">Blood</tissue>
    </source>
</reference>
<sequence>MAAAPGSTSPRSRSSSRSQRDVSELASSQVSLPSPSSAATSGGIGATLVNVASGIERVASNIPVRAAI</sequence>
<proteinExistence type="predicted"/>
<feature type="region of interest" description="Disordered" evidence="1">
    <location>
        <begin position="1"/>
        <end position="43"/>
    </location>
</feature>
<dbReference type="AlphaFoldDB" id="A0A6A4TSM9"/>
<feature type="compositionally biased region" description="Low complexity" evidence="1">
    <location>
        <begin position="25"/>
        <end position="39"/>
    </location>
</feature>
<evidence type="ECO:0000313" key="2">
    <source>
        <dbReference type="EMBL" id="KAF0046244.1"/>
    </source>
</evidence>
<comment type="caution">
    <text evidence="2">The sequence shown here is derived from an EMBL/GenBank/DDBJ whole genome shotgun (WGS) entry which is preliminary data.</text>
</comment>
<name>A0A6A4TSM9_SCOMX</name>
<gene>
    <name evidence="2" type="ORF">F2P81_002773</name>
</gene>
<protein>
    <submittedName>
        <fullName evidence="2">Uncharacterized protein</fullName>
    </submittedName>
</protein>
<evidence type="ECO:0000256" key="1">
    <source>
        <dbReference type="SAM" id="MobiDB-lite"/>
    </source>
</evidence>
<evidence type="ECO:0000313" key="3">
    <source>
        <dbReference type="Proteomes" id="UP000438429"/>
    </source>
</evidence>
<organism evidence="2 3">
    <name type="scientific">Scophthalmus maximus</name>
    <name type="common">Turbot</name>
    <name type="synonym">Psetta maxima</name>
    <dbReference type="NCBI Taxonomy" id="52904"/>
    <lineage>
        <taxon>Eukaryota</taxon>
        <taxon>Metazoa</taxon>
        <taxon>Chordata</taxon>
        <taxon>Craniata</taxon>
        <taxon>Vertebrata</taxon>
        <taxon>Euteleostomi</taxon>
        <taxon>Actinopterygii</taxon>
        <taxon>Neopterygii</taxon>
        <taxon>Teleostei</taxon>
        <taxon>Neoteleostei</taxon>
        <taxon>Acanthomorphata</taxon>
        <taxon>Carangaria</taxon>
        <taxon>Pleuronectiformes</taxon>
        <taxon>Pleuronectoidei</taxon>
        <taxon>Scophthalmidae</taxon>
        <taxon>Scophthalmus</taxon>
    </lineage>
</organism>
<dbReference type="EMBL" id="VEVO01000002">
    <property type="protein sequence ID" value="KAF0046244.1"/>
    <property type="molecule type" value="Genomic_DNA"/>
</dbReference>
<dbReference type="Proteomes" id="UP000438429">
    <property type="component" value="Unassembled WGS sequence"/>
</dbReference>